<feature type="chain" id="PRO_5024890589" evidence="1">
    <location>
        <begin position="20"/>
        <end position="86"/>
    </location>
</feature>
<dbReference type="EMBL" id="CAACVG010007334">
    <property type="protein sequence ID" value="VEN44927.1"/>
    <property type="molecule type" value="Genomic_DNA"/>
</dbReference>
<gene>
    <name evidence="2" type="ORF">CALMAC_LOCUS7551</name>
</gene>
<evidence type="ECO:0000313" key="2">
    <source>
        <dbReference type="EMBL" id="VEN44927.1"/>
    </source>
</evidence>
<accession>A0A653CAH4</accession>
<name>A0A653CAH4_CALMS</name>
<organism evidence="2 3">
    <name type="scientific">Callosobruchus maculatus</name>
    <name type="common">Southern cowpea weevil</name>
    <name type="synonym">Pulse bruchid</name>
    <dbReference type="NCBI Taxonomy" id="64391"/>
    <lineage>
        <taxon>Eukaryota</taxon>
        <taxon>Metazoa</taxon>
        <taxon>Ecdysozoa</taxon>
        <taxon>Arthropoda</taxon>
        <taxon>Hexapoda</taxon>
        <taxon>Insecta</taxon>
        <taxon>Pterygota</taxon>
        <taxon>Neoptera</taxon>
        <taxon>Endopterygota</taxon>
        <taxon>Coleoptera</taxon>
        <taxon>Polyphaga</taxon>
        <taxon>Cucujiformia</taxon>
        <taxon>Chrysomeloidea</taxon>
        <taxon>Chrysomelidae</taxon>
        <taxon>Bruchinae</taxon>
        <taxon>Bruchini</taxon>
        <taxon>Callosobruchus</taxon>
    </lineage>
</organism>
<dbReference type="AlphaFoldDB" id="A0A653CAH4"/>
<reference evidence="2 3" key="1">
    <citation type="submission" date="2019-01" db="EMBL/GenBank/DDBJ databases">
        <authorList>
            <person name="Sayadi A."/>
        </authorList>
    </citation>
    <scope>NUCLEOTIDE SEQUENCE [LARGE SCALE GENOMIC DNA]</scope>
</reference>
<evidence type="ECO:0000313" key="3">
    <source>
        <dbReference type="Proteomes" id="UP000410492"/>
    </source>
</evidence>
<dbReference type="Proteomes" id="UP000410492">
    <property type="component" value="Unassembled WGS sequence"/>
</dbReference>
<keyword evidence="1" id="KW-0732">Signal</keyword>
<protein>
    <submittedName>
        <fullName evidence="2">Uncharacterized protein</fullName>
    </submittedName>
</protein>
<keyword evidence="3" id="KW-1185">Reference proteome</keyword>
<proteinExistence type="predicted"/>
<feature type="signal peptide" evidence="1">
    <location>
        <begin position="1"/>
        <end position="19"/>
    </location>
</feature>
<dbReference type="OrthoDB" id="7297330at2759"/>
<sequence length="86" mass="9736">MARLAQLAVLVSCFIVTYTFPKGDNATTAHQSLTSTSTQSTTKDLNEEHKIVNGTKLIPYNIIVVKDNPCPEGYFRDWMKRCRELD</sequence>
<evidence type="ECO:0000256" key="1">
    <source>
        <dbReference type="SAM" id="SignalP"/>
    </source>
</evidence>